<dbReference type="AlphaFoldDB" id="A0A7T9DKC9"/>
<organism evidence="8">
    <name type="scientific">Candidatus Iainarchaeum sp</name>
    <dbReference type="NCBI Taxonomy" id="3101447"/>
    <lineage>
        <taxon>Archaea</taxon>
        <taxon>Candidatus Iainarchaeota</taxon>
        <taxon>Candidatus Iainarchaeia</taxon>
        <taxon>Candidatus Iainarchaeales</taxon>
        <taxon>Candidatus Iainarchaeaceae</taxon>
        <taxon>Candidatus Iainarchaeum</taxon>
    </lineage>
</organism>
<keyword evidence="2 6" id="KW-0863">Zinc-finger</keyword>
<dbReference type="EMBL" id="CP064981">
    <property type="protein sequence ID" value="QQR92850.1"/>
    <property type="molecule type" value="Genomic_DNA"/>
</dbReference>
<dbReference type="GO" id="GO:1990904">
    <property type="term" value="C:ribonucleoprotein complex"/>
    <property type="evidence" value="ECO:0007669"/>
    <property type="project" value="UniProtKB-KW"/>
</dbReference>
<evidence type="ECO:0000256" key="2">
    <source>
        <dbReference type="ARBA" id="ARBA00022771"/>
    </source>
</evidence>
<dbReference type="GO" id="GO:0003735">
    <property type="term" value="F:structural constituent of ribosome"/>
    <property type="evidence" value="ECO:0007669"/>
    <property type="project" value="InterPro"/>
</dbReference>
<evidence type="ECO:0000256" key="5">
    <source>
        <dbReference type="ARBA" id="ARBA00023274"/>
    </source>
</evidence>
<keyword evidence="5 6" id="KW-0687">Ribonucleoprotein</keyword>
<comment type="similarity">
    <text evidence="6">Belongs to the eukaryotic ribosomal protein eS31 family.</text>
</comment>
<feature type="binding site" evidence="6">
    <location>
        <position position="35"/>
    </location>
    <ligand>
        <name>Zn(2+)</name>
        <dbReference type="ChEBI" id="CHEBI:29105"/>
    </ligand>
</feature>
<protein>
    <recommendedName>
        <fullName evidence="6">Small ribosomal subunit protein eS31</fullName>
    </recommendedName>
</protein>
<sequence length="67" mass="7143">MADAKGKPAAKAEKKFSKSTLFDSKGGSLRKNKSCPKCGPGVYLAKHATRESCGNCGYTEWKTKSTA</sequence>
<evidence type="ECO:0000256" key="6">
    <source>
        <dbReference type="HAMAP-Rule" id="MF_00777"/>
    </source>
</evidence>
<name>A0A7T9DKC9_9ARCH</name>
<comment type="caution">
    <text evidence="6">Lacks conserved residue(s) required for the propagation of feature annotation.</text>
</comment>
<dbReference type="GO" id="GO:0008270">
    <property type="term" value="F:zinc ion binding"/>
    <property type="evidence" value="ECO:0007669"/>
    <property type="project" value="UniProtKB-UniRule"/>
</dbReference>
<feature type="domain" description="Small ribosomal subunit protein eS31" evidence="7">
    <location>
        <begin position="18"/>
        <end position="59"/>
    </location>
</feature>
<proteinExistence type="inferred from homology"/>
<dbReference type="InterPro" id="IPR002906">
    <property type="entry name" value="Ribosomal_eS31"/>
</dbReference>
<dbReference type="Proteomes" id="UP000596004">
    <property type="component" value="Chromosome"/>
</dbReference>
<keyword evidence="4 6" id="KW-0689">Ribosomal protein</keyword>
<reference evidence="8" key="1">
    <citation type="submission" date="2020-11" db="EMBL/GenBank/DDBJ databases">
        <title>Connecting structure to function with the recovery of over 1000 high-quality activated sludge metagenome-assembled genomes encoding full-length rRNA genes using long-read sequencing.</title>
        <authorList>
            <person name="Singleton C.M."/>
            <person name="Petriglieri F."/>
            <person name="Kristensen J.M."/>
            <person name="Kirkegaard R.H."/>
            <person name="Michaelsen T.Y."/>
            <person name="Andersen M.H."/>
            <person name="Karst S.M."/>
            <person name="Dueholm M.S."/>
            <person name="Nielsen P.H."/>
            <person name="Albertsen M."/>
        </authorList>
    </citation>
    <scope>NUCLEOTIDE SEQUENCE</scope>
    <source>
        <strain evidence="8">Fred_18-Q3-R57-64_BAT3C.431</strain>
    </source>
</reference>
<dbReference type="InterPro" id="IPR011332">
    <property type="entry name" value="Ribosomal_zn-bd"/>
</dbReference>
<dbReference type="Gene3D" id="6.20.50.180">
    <property type="match status" value="1"/>
</dbReference>
<comment type="subunit">
    <text evidence="6">Part of the 30S ribosomal subunit.</text>
</comment>
<comment type="cofactor">
    <cofactor evidence="6">
        <name>Zn(2+)</name>
        <dbReference type="ChEBI" id="CHEBI:29105"/>
    </cofactor>
    <text evidence="6">Binds 1 zinc ion per subunit.</text>
</comment>
<accession>A0A7T9DKC9</accession>
<dbReference type="SMART" id="SM01402">
    <property type="entry name" value="Ribosomal_S27"/>
    <property type="match status" value="1"/>
</dbReference>
<evidence type="ECO:0000256" key="3">
    <source>
        <dbReference type="ARBA" id="ARBA00022833"/>
    </source>
</evidence>
<keyword evidence="3 6" id="KW-0862">Zinc</keyword>
<evidence type="ECO:0000256" key="4">
    <source>
        <dbReference type="ARBA" id="ARBA00022980"/>
    </source>
</evidence>
<dbReference type="NCBIfam" id="NF001669">
    <property type="entry name" value="PRK00432.1"/>
    <property type="match status" value="1"/>
</dbReference>
<dbReference type="SUPFAM" id="SSF57829">
    <property type="entry name" value="Zn-binding ribosomal proteins"/>
    <property type="match status" value="1"/>
</dbReference>
<dbReference type="GO" id="GO:0005840">
    <property type="term" value="C:ribosome"/>
    <property type="evidence" value="ECO:0007669"/>
    <property type="project" value="UniProtKB-KW"/>
</dbReference>
<dbReference type="Pfam" id="PF01599">
    <property type="entry name" value="Ribosomal_S27"/>
    <property type="match status" value="1"/>
</dbReference>
<dbReference type="GO" id="GO:0006412">
    <property type="term" value="P:translation"/>
    <property type="evidence" value="ECO:0007669"/>
    <property type="project" value="UniProtKB-UniRule"/>
</dbReference>
<gene>
    <name evidence="6" type="primary">rps27ae</name>
    <name evidence="8" type="ORF">IPJ89_01230</name>
</gene>
<feature type="binding site" evidence="6">
    <location>
        <position position="56"/>
    </location>
    <ligand>
        <name>Zn(2+)</name>
        <dbReference type="ChEBI" id="CHEBI:29105"/>
    </ligand>
</feature>
<evidence type="ECO:0000259" key="7">
    <source>
        <dbReference type="SMART" id="SM01402"/>
    </source>
</evidence>
<evidence type="ECO:0000313" key="8">
    <source>
        <dbReference type="EMBL" id="QQR92850.1"/>
    </source>
</evidence>
<dbReference type="InterPro" id="IPR022845">
    <property type="entry name" value="Ribosomal_eS31_arc"/>
</dbReference>
<feature type="binding site" evidence="6">
    <location>
        <position position="53"/>
    </location>
    <ligand>
        <name>Zn(2+)</name>
        <dbReference type="ChEBI" id="CHEBI:29105"/>
    </ligand>
</feature>
<evidence type="ECO:0000256" key="1">
    <source>
        <dbReference type="ARBA" id="ARBA00022723"/>
    </source>
</evidence>
<dbReference type="HAMAP" id="MF_00777">
    <property type="entry name" value="Ribosomal_eS31"/>
    <property type="match status" value="1"/>
</dbReference>
<keyword evidence="1 6" id="KW-0479">Metal-binding</keyword>
<feature type="binding site" evidence="6">
    <location>
        <position position="38"/>
    </location>
    <ligand>
        <name>Zn(2+)</name>
        <dbReference type="ChEBI" id="CHEBI:29105"/>
    </ligand>
</feature>